<dbReference type="PROSITE" id="PS50234">
    <property type="entry name" value="VWFA"/>
    <property type="match status" value="1"/>
</dbReference>
<sequence length="298" mass="32846">MEERAMFCPACGSKNREAARFCARCGNNLPTPGTALPSRKGDELLRQLDLCIVMDATGSMQDYIEMTRKNLQAFVQKLSLHPVQPQLAYGLVLYRDHPATEKNWVTRRYAFTEQLDDLQQALNEAHAKGGGGDGAEAVVDGLYDACYVMKWRENAHKVILLAGDAPPHGWGNRRDRYPKGCPCEPEHGTVISIAQNARQRGITIFSLGIGDNQAMQKSFEQIAGTSGGRYVPIKSAGKLIDEVLSIMLSEVGKVEIDQVVYRAYQPGATPQAIAALTGLKIGDVDESMNRLHQKRMLQ</sequence>
<dbReference type="PANTHER" id="PTHR47763">
    <property type="entry name" value="ALPHA-PROTEIN KINASE VWKA"/>
    <property type="match status" value="1"/>
</dbReference>
<dbReference type="KEGG" id="kbs:EPA93_11155"/>
<dbReference type="PANTHER" id="PTHR47763:SF1">
    <property type="entry name" value="DUF659 DOMAIN-CONTAINING PROTEIN"/>
    <property type="match status" value="1"/>
</dbReference>
<accession>A0A4P6JN11</accession>
<reference evidence="2 3" key="1">
    <citation type="submission" date="2019-01" db="EMBL/GenBank/DDBJ databases">
        <title>Ktedonosporobacter rubrisoli SCAWS-G2.</title>
        <authorList>
            <person name="Huang Y."/>
            <person name="Yan B."/>
        </authorList>
    </citation>
    <scope>NUCLEOTIDE SEQUENCE [LARGE SCALE GENOMIC DNA]</scope>
    <source>
        <strain evidence="2 3">SCAWS-G2</strain>
    </source>
</reference>
<dbReference type="InterPro" id="IPR036465">
    <property type="entry name" value="vWFA_dom_sf"/>
</dbReference>
<name>A0A4P6JN11_KTERU</name>
<protein>
    <submittedName>
        <fullName evidence="2">VWA domain-containing protein</fullName>
    </submittedName>
</protein>
<organism evidence="2 3">
    <name type="scientific">Ktedonosporobacter rubrisoli</name>
    <dbReference type="NCBI Taxonomy" id="2509675"/>
    <lineage>
        <taxon>Bacteria</taxon>
        <taxon>Bacillati</taxon>
        <taxon>Chloroflexota</taxon>
        <taxon>Ktedonobacteria</taxon>
        <taxon>Ktedonobacterales</taxon>
        <taxon>Ktedonosporobacteraceae</taxon>
        <taxon>Ktedonosporobacter</taxon>
    </lineage>
</organism>
<dbReference type="Gene3D" id="3.40.50.410">
    <property type="entry name" value="von Willebrand factor, type A domain"/>
    <property type="match status" value="2"/>
</dbReference>
<dbReference type="GO" id="GO:0004674">
    <property type="term" value="F:protein serine/threonine kinase activity"/>
    <property type="evidence" value="ECO:0007669"/>
    <property type="project" value="TreeGrafter"/>
</dbReference>
<evidence type="ECO:0000313" key="3">
    <source>
        <dbReference type="Proteomes" id="UP000290365"/>
    </source>
</evidence>
<dbReference type="InterPro" id="IPR002035">
    <property type="entry name" value="VWF_A"/>
</dbReference>
<dbReference type="InterPro" id="IPR026870">
    <property type="entry name" value="Zinc_ribbon_dom"/>
</dbReference>
<dbReference type="CDD" id="cd00198">
    <property type="entry name" value="vWFA"/>
    <property type="match status" value="1"/>
</dbReference>
<dbReference type="OrthoDB" id="9805121at2"/>
<dbReference type="AlphaFoldDB" id="A0A4P6JN11"/>
<keyword evidence="3" id="KW-1185">Reference proteome</keyword>
<dbReference type="GO" id="GO:0005737">
    <property type="term" value="C:cytoplasm"/>
    <property type="evidence" value="ECO:0007669"/>
    <property type="project" value="TreeGrafter"/>
</dbReference>
<dbReference type="Pfam" id="PF00092">
    <property type="entry name" value="VWA"/>
    <property type="match status" value="1"/>
</dbReference>
<dbReference type="SMART" id="SM00327">
    <property type="entry name" value="VWA"/>
    <property type="match status" value="1"/>
</dbReference>
<feature type="domain" description="VWFA" evidence="1">
    <location>
        <begin position="49"/>
        <end position="251"/>
    </location>
</feature>
<dbReference type="InterPro" id="IPR052969">
    <property type="entry name" value="Thr-specific_kinase-like"/>
</dbReference>
<dbReference type="Proteomes" id="UP000290365">
    <property type="component" value="Chromosome"/>
</dbReference>
<evidence type="ECO:0000313" key="2">
    <source>
        <dbReference type="EMBL" id="QBD76533.1"/>
    </source>
</evidence>
<evidence type="ECO:0000259" key="1">
    <source>
        <dbReference type="PROSITE" id="PS50234"/>
    </source>
</evidence>
<dbReference type="EMBL" id="CP035758">
    <property type="protein sequence ID" value="QBD76533.1"/>
    <property type="molecule type" value="Genomic_DNA"/>
</dbReference>
<gene>
    <name evidence="2" type="ORF">EPA93_11155</name>
</gene>
<dbReference type="Pfam" id="PF13240">
    <property type="entry name" value="Zn_Ribbon_1"/>
    <property type="match status" value="1"/>
</dbReference>
<proteinExistence type="predicted"/>
<dbReference type="SUPFAM" id="SSF53300">
    <property type="entry name" value="vWA-like"/>
    <property type="match status" value="1"/>
</dbReference>